<dbReference type="AlphaFoldDB" id="A0A1L3ZJX2"/>
<organism evidence="1 2">
    <name type="scientific">Rhizobium leguminosarum</name>
    <dbReference type="NCBI Taxonomy" id="384"/>
    <lineage>
        <taxon>Bacteria</taxon>
        <taxon>Pseudomonadati</taxon>
        <taxon>Pseudomonadota</taxon>
        <taxon>Alphaproteobacteria</taxon>
        <taxon>Hyphomicrobiales</taxon>
        <taxon>Rhizobiaceae</taxon>
        <taxon>Rhizobium/Agrobacterium group</taxon>
        <taxon>Rhizobium</taxon>
    </lineage>
</organism>
<sequence length="63" mass="7385">MQKALVSASKILKFAVKKPGATLFTLLGKLSFVYESKEKMRHKQYKCCRKTLMMSINFMIFYQ</sequence>
<protein>
    <submittedName>
        <fullName evidence="1">Uncharacterized protein</fullName>
    </submittedName>
</protein>
<accession>A0A1L3ZJX2</accession>
<keyword evidence="1" id="KW-0614">Plasmid</keyword>
<reference evidence="1 2" key="1">
    <citation type="submission" date="2016-11" db="EMBL/GenBank/DDBJ databases">
        <title>Rhizobium leguminosarum bv. viciae strain Vaf12 isolated from Vavilovia formosa root nodules from Russia, Dagestan.</title>
        <authorList>
            <person name="Kimeklis A."/>
        </authorList>
    </citation>
    <scope>NUCLEOTIDE SEQUENCE [LARGE SCALE GENOMIC DNA]</scope>
    <source>
        <strain evidence="1 2">Vaf-108</strain>
        <plasmid evidence="2">Plasmid unnamed1</plasmid>
    </source>
</reference>
<evidence type="ECO:0000313" key="1">
    <source>
        <dbReference type="EMBL" id="API55959.1"/>
    </source>
</evidence>
<geneLocation type="plasmid" evidence="1">
    <name>unnamed1</name>
</geneLocation>
<proteinExistence type="predicted"/>
<evidence type="ECO:0000313" key="2">
    <source>
        <dbReference type="Proteomes" id="UP000183050"/>
    </source>
</evidence>
<dbReference type="EMBL" id="CP018229">
    <property type="protein sequence ID" value="API55959.1"/>
    <property type="molecule type" value="Genomic_DNA"/>
</dbReference>
<dbReference type="Proteomes" id="UP000183050">
    <property type="component" value="Plasmid unnamed1"/>
</dbReference>
<name>A0A1L3ZJX2_RHILE</name>
<gene>
    <name evidence="1" type="ORF">BMW22_31585</name>
</gene>